<reference evidence="1" key="1">
    <citation type="submission" date="2014-05" db="EMBL/GenBank/DDBJ databases">
        <authorList>
            <person name="Chronopoulou M."/>
        </authorList>
    </citation>
    <scope>NUCLEOTIDE SEQUENCE</scope>
    <source>
        <tissue evidence="1">Whole organism</tissue>
    </source>
</reference>
<evidence type="ECO:0000313" key="1">
    <source>
        <dbReference type="EMBL" id="CDW27635.1"/>
    </source>
</evidence>
<dbReference type="EMBL" id="HACA01010274">
    <property type="protein sequence ID" value="CDW27635.1"/>
    <property type="molecule type" value="Transcribed_RNA"/>
</dbReference>
<protein>
    <submittedName>
        <fullName evidence="1">Uncharacterized protein</fullName>
    </submittedName>
</protein>
<accession>A0A0K2TP63</accession>
<dbReference type="AlphaFoldDB" id="A0A0K2TP63"/>
<organism evidence="1">
    <name type="scientific">Lepeophtheirus salmonis</name>
    <name type="common">Salmon louse</name>
    <name type="synonym">Caligus salmonis</name>
    <dbReference type="NCBI Taxonomy" id="72036"/>
    <lineage>
        <taxon>Eukaryota</taxon>
        <taxon>Metazoa</taxon>
        <taxon>Ecdysozoa</taxon>
        <taxon>Arthropoda</taxon>
        <taxon>Crustacea</taxon>
        <taxon>Multicrustacea</taxon>
        <taxon>Hexanauplia</taxon>
        <taxon>Copepoda</taxon>
        <taxon>Siphonostomatoida</taxon>
        <taxon>Caligidae</taxon>
        <taxon>Lepeophtheirus</taxon>
    </lineage>
</organism>
<name>A0A0K2TP63_LEPSM</name>
<proteinExistence type="predicted"/>
<sequence>MNVLMKKTLKPGALLELNKILILLQICYFELTI</sequence>